<organism evidence="11 12">
    <name type="scientific">Aureibacter tunicatorum</name>
    <dbReference type="NCBI Taxonomy" id="866807"/>
    <lineage>
        <taxon>Bacteria</taxon>
        <taxon>Pseudomonadati</taxon>
        <taxon>Bacteroidota</taxon>
        <taxon>Cytophagia</taxon>
        <taxon>Cytophagales</taxon>
        <taxon>Persicobacteraceae</taxon>
        <taxon>Aureibacter</taxon>
    </lineage>
</organism>
<keyword evidence="1 7" id="KW-0547">Nucleotide-binding</keyword>
<dbReference type="Pfam" id="PF00270">
    <property type="entry name" value="DEAD"/>
    <property type="match status" value="1"/>
</dbReference>
<dbReference type="Pfam" id="PF00271">
    <property type="entry name" value="Helicase_C"/>
    <property type="match status" value="1"/>
</dbReference>
<dbReference type="PROSITE" id="PS00039">
    <property type="entry name" value="DEAD_ATP_HELICASE"/>
    <property type="match status" value="1"/>
</dbReference>
<evidence type="ECO:0000313" key="12">
    <source>
        <dbReference type="Proteomes" id="UP001185092"/>
    </source>
</evidence>
<dbReference type="InterPro" id="IPR044742">
    <property type="entry name" value="DEAD/DEAH_RhlB"/>
</dbReference>
<sequence>MHLIAVFRRTLNNNNLKSFSELGVSKSFIKGLDELKIQKPTEIQERIIPILLQQKTDIVGLAHTGTGKTAAFGLPILQNIDPKDKKIQALILAPTRELCQQIQKQLFRFTKYSEKIFSEAVYGGAPIDDQIFRLSRPTHIIVATPGRLLDLLERKALSLEHINTIVLDEADEMLRMGFKQDIDKILKNVKSQRNIWLFSATLPNGIQQLIKRFLKPNAPRVQVKNISEVNQNIQHQYVLSPGVDKLKLLVYFLNAHKEDRGIIFCSTKASAQKLSRDLNQKGLSIDVIEGDMTQKERNKVLRAFRAEKLQFLVATDVAARGLDIPNLAFVAHFELPDQLEFYTHRSGRTGRAGNTGLSVSFVDDKQYKDLVKISKELKFSLKMAK</sequence>
<dbReference type="InterPro" id="IPR027417">
    <property type="entry name" value="P-loop_NTPase"/>
</dbReference>
<evidence type="ECO:0000259" key="10">
    <source>
        <dbReference type="PROSITE" id="PS51195"/>
    </source>
</evidence>
<dbReference type="SMART" id="SM00487">
    <property type="entry name" value="DEXDc"/>
    <property type="match status" value="1"/>
</dbReference>
<evidence type="ECO:0000256" key="7">
    <source>
        <dbReference type="RuleBase" id="RU000492"/>
    </source>
</evidence>
<dbReference type="InterPro" id="IPR001650">
    <property type="entry name" value="Helicase_C-like"/>
</dbReference>
<dbReference type="CDD" id="cd18787">
    <property type="entry name" value="SF2_C_DEAD"/>
    <property type="match status" value="1"/>
</dbReference>
<dbReference type="PANTHER" id="PTHR47959:SF13">
    <property type="entry name" value="ATP-DEPENDENT RNA HELICASE RHLE"/>
    <property type="match status" value="1"/>
</dbReference>
<dbReference type="InterPro" id="IPR011545">
    <property type="entry name" value="DEAD/DEAH_box_helicase_dom"/>
</dbReference>
<protein>
    <submittedName>
        <fullName evidence="11">ATP-dependent RNA helicase DeaD</fullName>
        <ecNumber evidence="11">3.6.4.13</ecNumber>
    </submittedName>
</protein>
<keyword evidence="4 7" id="KW-0067">ATP-binding</keyword>
<dbReference type="GO" id="GO:0005524">
    <property type="term" value="F:ATP binding"/>
    <property type="evidence" value="ECO:0007669"/>
    <property type="project" value="UniProtKB-KW"/>
</dbReference>
<evidence type="ECO:0000259" key="8">
    <source>
        <dbReference type="PROSITE" id="PS51192"/>
    </source>
</evidence>
<dbReference type="InterPro" id="IPR000629">
    <property type="entry name" value="RNA-helicase_DEAD-box_CS"/>
</dbReference>
<dbReference type="PANTHER" id="PTHR47959">
    <property type="entry name" value="ATP-DEPENDENT RNA HELICASE RHLE-RELATED"/>
    <property type="match status" value="1"/>
</dbReference>
<feature type="domain" description="DEAD-box RNA helicase Q" evidence="10">
    <location>
        <begin position="17"/>
        <end position="45"/>
    </location>
</feature>
<dbReference type="EC" id="3.6.4.13" evidence="11"/>
<keyword evidence="2 7" id="KW-0378">Hydrolase</keyword>
<dbReference type="PROSITE" id="PS51192">
    <property type="entry name" value="HELICASE_ATP_BIND_1"/>
    <property type="match status" value="1"/>
</dbReference>
<dbReference type="SMART" id="SM00490">
    <property type="entry name" value="HELICc"/>
    <property type="match status" value="1"/>
</dbReference>
<dbReference type="InterPro" id="IPR014014">
    <property type="entry name" value="RNA_helicase_DEAD_Q_motif"/>
</dbReference>
<dbReference type="GO" id="GO:0003676">
    <property type="term" value="F:nucleic acid binding"/>
    <property type="evidence" value="ECO:0007669"/>
    <property type="project" value="InterPro"/>
</dbReference>
<dbReference type="RefSeq" id="WP_309938568.1">
    <property type="nucleotide sequence ID" value="NZ_AP025305.1"/>
</dbReference>
<dbReference type="CDD" id="cd00268">
    <property type="entry name" value="DEADc"/>
    <property type="match status" value="1"/>
</dbReference>
<evidence type="ECO:0000259" key="9">
    <source>
        <dbReference type="PROSITE" id="PS51194"/>
    </source>
</evidence>
<comment type="caution">
    <text evidence="11">The sequence shown here is derived from an EMBL/GenBank/DDBJ whole genome shotgun (WGS) entry which is preliminary data.</text>
</comment>
<reference evidence="11" key="1">
    <citation type="submission" date="2023-07" db="EMBL/GenBank/DDBJ databases">
        <title>Genomic Encyclopedia of Type Strains, Phase IV (KMG-IV): sequencing the most valuable type-strain genomes for metagenomic binning, comparative biology and taxonomic classification.</title>
        <authorList>
            <person name="Goeker M."/>
        </authorList>
    </citation>
    <scope>NUCLEOTIDE SEQUENCE</scope>
    <source>
        <strain evidence="11">DSM 26174</strain>
    </source>
</reference>
<feature type="domain" description="Helicase ATP-binding" evidence="8">
    <location>
        <begin position="49"/>
        <end position="220"/>
    </location>
</feature>
<feature type="short sequence motif" description="Q motif" evidence="6">
    <location>
        <begin position="17"/>
        <end position="45"/>
    </location>
</feature>
<dbReference type="Gene3D" id="3.40.50.300">
    <property type="entry name" value="P-loop containing nucleotide triphosphate hydrolases"/>
    <property type="match status" value="2"/>
</dbReference>
<evidence type="ECO:0000313" key="11">
    <source>
        <dbReference type="EMBL" id="MDR6239058.1"/>
    </source>
</evidence>
<proteinExistence type="inferred from homology"/>
<evidence type="ECO:0000256" key="4">
    <source>
        <dbReference type="ARBA" id="ARBA00022840"/>
    </source>
</evidence>
<evidence type="ECO:0000256" key="3">
    <source>
        <dbReference type="ARBA" id="ARBA00022806"/>
    </source>
</evidence>
<dbReference type="GO" id="GO:0005829">
    <property type="term" value="C:cytosol"/>
    <property type="evidence" value="ECO:0007669"/>
    <property type="project" value="TreeGrafter"/>
</dbReference>
<evidence type="ECO:0000256" key="1">
    <source>
        <dbReference type="ARBA" id="ARBA00022741"/>
    </source>
</evidence>
<dbReference type="EMBL" id="JAVDQD010000002">
    <property type="protein sequence ID" value="MDR6239058.1"/>
    <property type="molecule type" value="Genomic_DNA"/>
</dbReference>
<evidence type="ECO:0000256" key="6">
    <source>
        <dbReference type="PROSITE-ProRule" id="PRU00552"/>
    </source>
</evidence>
<accession>A0AAE3XM04</accession>
<keyword evidence="12" id="KW-1185">Reference proteome</keyword>
<dbReference type="SUPFAM" id="SSF52540">
    <property type="entry name" value="P-loop containing nucleoside triphosphate hydrolases"/>
    <property type="match status" value="1"/>
</dbReference>
<name>A0AAE3XM04_9BACT</name>
<dbReference type="InterPro" id="IPR014001">
    <property type="entry name" value="Helicase_ATP-bd"/>
</dbReference>
<evidence type="ECO:0000256" key="5">
    <source>
        <dbReference type="ARBA" id="ARBA00038437"/>
    </source>
</evidence>
<dbReference type="PROSITE" id="PS51195">
    <property type="entry name" value="Q_MOTIF"/>
    <property type="match status" value="1"/>
</dbReference>
<evidence type="ECO:0000256" key="2">
    <source>
        <dbReference type="ARBA" id="ARBA00022801"/>
    </source>
</evidence>
<keyword evidence="3 7" id="KW-0347">Helicase</keyword>
<dbReference type="GO" id="GO:0003724">
    <property type="term" value="F:RNA helicase activity"/>
    <property type="evidence" value="ECO:0007669"/>
    <property type="project" value="UniProtKB-EC"/>
</dbReference>
<dbReference type="AlphaFoldDB" id="A0AAE3XM04"/>
<dbReference type="InterPro" id="IPR050079">
    <property type="entry name" value="DEAD_box_RNA_helicase"/>
</dbReference>
<dbReference type="Proteomes" id="UP001185092">
    <property type="component" value="Unassembled WGS sequence"/>
</dbReference>
<gene>
    <name evidence="11" type="ORF">HNQ88_002095</name>
</gene>
<dbReference type="PROSITE" id="PS51194">
    <property type="entry name" value="HELICASE_CTER"/>
    <property type="match status" value="1"/>
</dbReference>
<dbReference type="GO" id="GO:0016787">
    <property type="term" value="F:hydrolase activity"/>
    <property type="evidence" value="ECO:0007669"/>
    <property type="project" value="UniProtKB-KW"/>
</dbReference>
<comment type="similarity">
    <text evidence="5 7">Belongs to the DEAD box helicase family.</text>
</comment>
<feature type="domain" description="Helicase C-terminal" evidence="9">
    <location>
        <begin position="245"/>
        <end position="385"/>
    </location>
</feature>